<evidence type="ECO:0000313" key="2">
    <source>
        <dbReference type="Proteomes" id="UP000027215"/>
    </source>
</evidence>
<gene>
    <name evidence="1" type="ORF">D934_02085</name>
</gene>
<dbReference type="EMBL" id="CP006696">
    <property type="protein sequence ID" value="AIC10996.1"/>
    <property type="molecule type" value="Genomic_DNA"/>
</dbReference>
<organism evidence="1 2">
    <name type="scientific">Xylella fastidiosa subsp. sandyi Ann-1</name>
    <dbReference type="NCBI Taxonomy" id="155920"/>
    <lineage>
        <taxon>Bacteria</taxon>
        <taxon>Pseudomonadati</taxon>
        <taxon>Pseudomonadota</taxon>
        <taxon>Gammaproteobacteria</taxon>
        <taxon>Lysobacterales</taxon>
        <taxon>Lysobacteraceae</taxon>
        <taxon>Xylella</taxon>
    </lineage>
</organism>
<proteinExistence type="predicted"/>
<dbReference type="Proteomes" id="UP000027215">
    <property type="component" value="Chromosome"/>
</dbReference>
<protein>
    <submittedName>
        <fullName evidence="1">Uncharacterized protein</fullName>
    </submittedName>
</protein>
<dbReference type="KEGG" id="xfs:D934_02085"/>
<evidence type="ECO:0000313" key="1">
    <source>
        <dbReference type="EMBL" id="AIC10996.1"/>
    </source>
</evidence>
<name>A0A060HCA4_XYLFS</name>
<reference evidence="1 2" key="1">
    <citation type="submission" date="2013-08" db="EMBL/GenBank/DDBJ databases">
        <authorList>
            <person name="Stouthamer R."/>
            <person name="Nunney L."/>
        </authorList>
    </citation>
    <scope>NUCLEOTIDE SEQUENCE [LARGE SCALE GENOMIC DNA]</scope>
    <source>
        <strain evidence="2">ann-1</strain>
    </source>
</reference>
<accession>A0A060HCA4</accession>
<dbReference type="AlphaFoldDB" id="A0A060HCA4"/>
<dbReference type="PATRIC" id="fig|155920.8.peg.504"/>
<sequence length="66" mass="7431">MCGLFGQVFNTNPSDVNEDTVSASLAGLWFKLSSRIERVFSSLGRQFAGQWSLWERTDGAQNFELK</sequence>
<dbReference type="HOGENOM" id="CLU_2830354_0_0_6"/>